<keyword evidence="2" id="KW-1133">Transmembrane helix</keyword>
<keyword evidence="2" id="KW-0472">Membrane</keyword>
<dbReference type="EMBL" id="BAABUJ010000017">
    <property type="protein sequence ID" value="GAA5801017.1"/>
    <property type="molecule type" value="Genomic_DNA"/>
</dbReference>
<organism evidence="3 4">
    <name type="scientific">Helicostylum pulchrum</name>
    <dbReference type="NCBI Taxonomy" id="562976"/>
    <lineage>
        <taxon>Eukaryota</taxon>
        <taxon>Fungi</taxon>
        <taxon>Fungi incertae sedis</taxon>
        <taxon>Mucoromycota</taxon>
        <taxon>Mucoromycotina</taxon>
        <taxon>Mucoromycetes</taxon>
        <taxon>Mucorales</taxon>
        <taxon>Mucorineae</taxon>
        <taxon>Mucoraceae</taxon>
        <taxon>Helicostylum</taxon>
    </lineage>
</organism>
<sequence length="565" mass="64171">MALDVAYQRVQPQTDLKGSLLFKYRLAKGLTMVSLLAIVLMAASSIFYPNFMYTTDSNSGGDTTSDSTNQPSQNNQDGRCYLPATMKMPTSPDGSYTPPVPHRSLVRAVNFASPEEYQGYCEQYDQEIGGYSDVWKYNENGECGNWQEKYIKLHKESMDIMEKYKNGDFPSDIDVADRPKFISYLCKEVPKDSNRGCGGLADRMGGMISTMFYALLTDRAYLLNWAEMNPLPLEAVLERPHVEWSHDPEEMEALFTDERNELLGYQKVDTLNKKAKVLTNIIFPDGGEHTEWKDLWNGTYVEVRSNRGYILRTFEVSKKYAKIANDMGLTTENAFRCLTNFLFRPTIGARRFLNAYKQLFAMESVLSIGIQVRTDDNALANPEFDVNNLEKWGHFVKCAADLAAFKKRDHHNHIVFFLVTDSAHLRDEFISMNSNRELAAKYIPEDILGISSMVITGLPIEHIEPDQIAKYIDVKQHREVNLARMTPGVNSAFMENWLLGETQYRVISIQGYGKMAAFYSGDDKTSISMPKPSKVNDVFVNPDISCASDDSFTTFKWLSNTWSLG</sequence>
<evidence type="ECO:0000256" key="1">
    <source>
        <dbReference type="SAM" id="MobiDB-lite"/>
    </source>
</evidence>
<name>A0ABP9Y1Z5_9FUNG</name>
<protein>
    <submittedName>
        <fullName evidence="3">Uncharacterized protein</fullName>
    </submittedName>
</protein>
<dbReference type="Proteomes" id="UP001476247">
    <property type="component" value="Unassembled WGS sequence"/>
</dbReference>
<reference evidence="3 4" key="1">
    <citation type="submission" date="2024-04" db="EMBL/GenBank/DDBJ databases">
        <title>genome sequences of Mucor flavus KT1a and Helicostylum pulchrum KT1b strains isolation_sourced from the surface of a dry-aged beef.</title>
        <authorList>
            <person name="Toyotome T."/>
            <person name="Hosono M."/>
            <person name="Torimaru M."/>
            <person name="Fukuda K."/>
            <person name="Mikami N."/>
        </authorList>
    </citation>
    <scope>NUCLEOTIDE SEQUENCE [LARGE SCALE GENOMIC DNA]</scope>
    <source>
        <strain evidence="3 4">KT1b</strain>
    </source>
</reference>
<accession>A0ABP9Y1Z5</accession>
<evidence type="ECO:0000313" key="3">
    <source>
        <dbReference type="EMBL" id="GAA5801017.1"/>
    </source>
</evidence>
<evidence type="ECO:0000313" key="4">
    <source>
        <dbReference type="Proteomes" id="UP001476247"/>
    </source>
</evidence>
<keyword evidence="4" id="KW-1185">Reference proteome</keyword>
<feature type="transmembrane region" description="Helical" evidence="2">
    <location>
        <begin position="26"/>
        <end position="48"/>
    </location>
</feature>
<feature type="compositionally biased region" description="Low complexity" evidence="1">
    <location>
        <begin position="58"/>
        <end position="69"/>
    </location>
</feature>
<evidence type="ECO:0000256" key="2">
    <source>
        <dbReference type="SAM" id="Phobius"/>
    </source>
</evidence>
<keyword evidence="2" id="KW-0812">Transmembrane</keyword>
<feature type="region of interest" description="Disordered" evidence="1">
    <location>
        <begin position="58"/>
        <end position="84"/>
    </location>
</feature>
<gene>
    <name evidence="3" type="ORF">HPULCUR_006457</name>
</gene>
<proteinExistence type="predicted"/>
<comment type="caution">
    <text evidence="3">The sequence shown here is derived from an EMBL/GenBank/DDBJ whole genome shotgun (WGS) entry which is preliminary data.</text>
</comment>